<evidence type="ECO:0000313" key="3">
    <source>
        <dbReference type="EMBL" id="CEM50812.1"/>
    </source>
</evidence>
<feature type="compositionally biased region" description="Basic and acidic residues" evidence="1">
    <location>
        <begin position="69"/>
        <end position="89"/>
    </location>
</feature>
<accession>A0A0G4I1P2</accession>
<dbReference type="EMBL" id="CDMZ01004756">
    <property type="protein sequence ID" value="CEM50812.1"/>
    <property type="molecule type" value="Genomic_DNA"/>
</dbReference>
<proteinExistence type="predicted"/>
<evidence type="ECO:0000256" key="2">
    <source>
        <dbReference type="SAM" id="SignalP"/>
    </source>
</evidence>
<keyword evidence="2" id="KW-0732">Signal</keyword>
<feature type="region of interest" description="Disordered" evidence="1">
    <location>
        <begin position="435"/>
        <end position="461"/>
    </location>
</feature>
<feature type="region of interest" description="Disordered" evidence="1">
    <location>
        <begin position="53"/>
        <end position="95"/>
    </location>
</feature>
<name>A0A0G4I1P2_9ALVE</name>
<dbReference type="AlphaFoldDB" id="A0A0G4I1P2"/>
<feature type="signal peptide" evidence="2">
    <location>
        <begin position="1"/>
        <end position="21"/>
    </location>
</feature>
<gene>
    <name evidence="3" type="ORF">Cvel_1685</name>
</gene>
<protein>
    <submittedName>
        <fullName evidence="3">Uncharacterized protein</fullName>
    </submittedName>
</protein>
<reference evidence="3" key="1">
    <citation type="submission" date="2014-11" db="EMBL/GenBank/DDBJ databases">
        <authorList>
            <person name="Otto D Thomas"/>
            <person name="Naeem Raeece"/>
        </authorList>
    </citation>
    <scope>NUCLEOTIDE SEQUENCE</scope>
</reference>
<evidence type="ECO:0000256" key="1">
    <source>
        <dbReference type="SAM" id="MobiDB-lite"/>
    </source>
</evidence>
<organism evidence="3">
    <name type="scientific">Chromera velia CCMP2878</name>
    <dbReference type="NCBI Taxonomy" id="1169474"/>
    <lineage>
        <taxon>Eukaryota</taxon>
        <taxon>Sar</taxon>
        <taxon>Alveolata</taxon>
        <taxon>Colpodellida</taxon>
        <taxon>Chromeraceae</taxon>
        <taxon>Chromera</taxon>
    </lineage>
</organism>
<sequence>MFGSFIFVFFCFLSRSVPCLCFFLQRHGLRQASFPSTARSPCRTLLKFKDIPPLPLDPIEPVPDDEEKEKEGGGDGDVEEAKETEEVVHKGPQTMSAEEIEHKLPVWTPPSTMDEWEDRRLNGNFGEWLVPVQGGYQQPKFSRPVSIPHPTYQVPGSWMIYLPRKMYFSDSNLLQGPMRSPDWLLIDMRGEVRLQYPDERPWLGDFRFEAQNMCWSTQDCGFQFDLKSDAEKHAGKRLLFRGLITFSEFPIFYGWRQSVRSGLHSAVMVGQVWQGIKEDEDEPEIIRPIGEFTAYRNLDQGLDRFPKNELYKIVHPGEPRPKVDAQAAPEMKLQFEENKEEPDVQLLEAVSKAKNRLMLELSDVLAAEGTDEGRMMQLQEEARKKERELDADAEPQRAIETFDPFFGPEPMTGNLETPAEISTVLRLDPKLVKKRMDRWKRRGPFAGPPKRKSKGSKKVGR</sequence>
<feature type="chain" id="PRO_5005192210" evidence="2">
    <location>
        <begin position="22"/>
        <end position="461"/>
    </location>
</feature>
<dbReference type="VEuPathDB" id="CryptoDB:Cvel_1685"/>